<dbReference type="InterPro" id="IPR014327">
    <property type="entry name" value="RNA_pol_sigma70_bacteroid"/>
</dbReference>
<organism evidence="9 10">
    <name type="scientific">Pedobacter caeni</name>
    <dbReference type="NCBI Taxonomy" id="288992"/>
    <lineage>
        <taxon>Bacteria</taxon>
        <taxon>Pseudomonadati</taxon>
        <taxon>Bacteroidota</taxon>
        <taxon>Sphingobacteriia</taxon>
        <taxon>Sphingobacteriales</taxon>
        <taxon>Sphingobacteriaceae</taxon>
        <taxon>Pedobacter</taxon>
    </lineage>
</organism>
<evidence type="ECO:0000256" key="6">
    <source>
        <dbReference type="RuleBase" id="RU000716"/>
    </source>
</evidence>
<keyword evidence="4 6" id="KW-0238">DNA-binding</keyword>
<feature type="domain" description="RNA polymerase sigma factor 70 region 4 type 2" evidence="8">
    <location>
        <begin position="125"/>
        <end position="176"/>
    </location>
</feature>
<dbReference type="RefSeq" id="WP_073236326.1">
    <property type="nucleotide sequence ID" value="NZ_FQUQ01000006.1"/>
</dbReference>
<dbReference type="Gene3D" id="1.10.1740.10">
    <property type="match status" value="1"/>
</dbReference>
<keyword evidence="10" id="KW-1185">Reference proteome</keyword>
<dbReference type="InterPro" id="IPR000838">
    <property type="entry name" value="RNA_pol_sigma70_ECF_CS"/>
</dbReference>
<dbReference type="Gene3D" id="1.10.10.10">
    <property type="entry name" value="Winged helix-like DNA-binding domain superfamily/Winged helix DNA-binding domain"/>
    <property type="match status" value="1"/>
</dbReference>
<evidence type="ECO:0000256" key="1">
    <source>
        <dbReference type="ARBA" id="ARBA00010641"/>
    </source>
</evidence>
<keyword evidence="3 6" id="KW-0731">Sigma factor</keyword>
<evidence type="ECO:0000256" key="3">
    <source>
        <dbReference type="ARBA" id="ARBA00023082"/>
    </source>
</evidence>
<sequence>MSVSPLHLEAELLRRISERDQAAFRLVYDKYRKRIYTFSLRLLKSAELAEEIVQETFLKIWLMEDELNKVSHLEPYLVTICRNKCLDVLRQTAKALKSNHIRTQNWSESHNETEELILLQDTNDLLQAGIERLPTQQKRVYQLCRQQGLKYEEAAAEMNISPLTVKTHMQQALRSLRVYMNTHTDLAVALIILKLL</sequence>
<dbReference type="PANTHER" id="PTHR43133">
    <property type="entry name" value="RNA POLYMERASE ECF-TYPE SIGMA FACTO"/>
    <property type="match status" value="1"/>
</dbReference>
<evidence type="ECO:0000313" key="9">
    <source>
        <dbReference type="EMBL" id="SHG60565.1"/>
    </source>
</evidence>
<keyword evidence="2 6" id="KW-0805">Transcription regulation</keyword>
<dbReference type="InterPro" id="IPR013249">
    <property type="entry name" value="RNA_pol_sigma70_r4_t2"/>
</dbReference>
<keyword evidence="5 6" id="KW-0804">Transcription</keyword>
<dbReference type="InterPro" id="IPR013325">
    <property type="entry name" value="RNA_pol_sigma_r2"/>
</dbReference>
<evidence type="ECO:0000256" key="4">
    <source>
        <dbReference type="ARBA" id="ARBA00023125"/>
    </source>
</evidence>
<dbReference type="PANTHER" id="PTHR43133:SF46">
    <property type="entry name" value="RNA POLYMERASE SIGMA-70 FACTOR ECF SUBFAMILY"/>
    <property type="match status" value="1"/>
</dbReference>
<dbReference type="InterPro" id="IPR036388">
    <property type="entry name" value="WH-like_DNA-bd_sf"/>
</dbReference>
<dbReference type="GO" id="GO:0003677">
    <property type="term" value="F:DNA binding"/>
    <property type="evidence" value="ECO:0007669"/>
    <property type="project" value="UniProtKB-KW"/>
</dbReference>
<dbReference type="NCBIfam" id="TIGR02937">
    <property type="entry name" value="sigma70-ECF"/>
    <property type="match status" value="1"/>
</dbReference>
<evidence type="ECO:0000256" key="5">
    <source>
        <dbReference type="ARBA" id="ARBA00023163"/>
    </source>
</evidence>
<dbReference type="InterPro" id="IPR007627">
    <property type="entry name" value="RNA_pol_sigma70_r2"/>
</dbReference>
<dbReference type="PROSITE" id="PS01063">
    <property type="entry name" value="SIGMA70_ECF"/>
    <property type="match status" value="1"/>
</dbReference>
<dbReference type="Proteomes" id="UP000184287">
    <property type="component" value="Unassembled WGS sequence"/>
</dbReference>
<feature type="domain" description="RNA polymerase sigma-70 region 2" evidence="7">
    <location>
        <begin position="28"/>
        <end position="93"/>
    </location>
</feature>
<accession>A0A1M5L6M2</accession>
<name>A0A1M5L6M2_9SPHI</name>
<dbReference type="GO" id="GO:0016987">
    <property type="term" value="F:sigma factor activity"/>
    <property type="evidence" value="ECO:0007669"/>
    <property type="project" value="UniProtKB-KW"/>
</dbReference>
<dbReference type="Pfam" id="PF08281">
    <property type="entry name" value="Sigma70_r4_2"/>
    <property type="match status" value="1"/>
</dbReference>
<dbReference type="EMBL" id="FQUQ01000006">
    <property type="protein sequence ID" value="SHG60565.1"/>
    <property type="molecule type" value="Genomic_DNA"/>
</dbReference>
<gene>
    <name evidence="9" type="ORF">SAMN04488522_106231</name>
</gene>
<dbReference type="SUPFAM" id="SSF88946">
    <property type="entry name" value="Sigma2 domain of RNA polymerase sigma factors"/>
    <property type="match status" value="1"/>
</dbReference>
<dbReference type="InterPro" id="IPR014284">
    <property type="entry name" value="RNA_pol_sigma-70_dom"/>
</dbReference>
<dbReference type="InterPro" id="IPR039425">
    <property type="entry name" value="RNA_pol_sigma-70-like"/>
</dbReference>
<evidence type="ECO:0000313" key="10">
    <source>
        <dbReference type="Proteomes" id="UP000184287"/>
    </source>
</evidence>
<dbReference type="GO" id="GO:0006352">
    <property type="term" value="P:DNA-templated transcription initiation"/>
    <property type="evidence" value="ECO:0007669"/>
    <property type="project" value="InterPro"/>
</dbReference>
<protein>
    <recommendedName>
        <fullName evidence="6">RNA polymerase sigma factor</fullName>
    </recommendedName>
</protein>
<reference evidence="10" key="1">
    <citation type="submission" date="2016-11" db="EMBL/GenBank/DDBJ databases">
        <authorList>
            <person name="Varghese N."/>
            <person name="Submissions S."/>
        </authorList>
    </citation>
    <scope>NUCLEOTIDE SEQUENCE [LARGE SCALE GENOMIC DNA]</scope>
    <source>
        <strain evidence="10">DSM 16990</strain>
    </source>
</reference>
<dbReference type="OrthoDB" id="799938at2"/>
<dbReference type="NCBIfam" id="TIGR02985">
    <property type="entry name" value="Sig70_bacteroi1"/>
    <property type="match status" value="1"/>
</dbReference>
<dbReference type="AlphaFoldDB" id="A0A1M5L6M2"/>
<comment type="similarity">
    <text evidence="1 6">Belongs to the sigma-70 factor family. ECF subfamily.</text>
</comment>
<evidence type="ECO:0000259" key="8">
    <source>
        <dbReference type="Pfam" id="PF08281"/>
    </source>
</evidence>
<proteinExistence type="inferred from homology"/>
<dbReference type="Pfam" id="PF04542">
    <property type="entry name" value="Sigma70_r2"/>
    <property type="match status" value="1"/>
</dbReference>
<dbReference type="STRING" id="288992.SAMN04488522_106231"/>
<dbReference type="InterPro" id="IPR013324">
    <property type="entry name" value="RNA_pol_sigma_r3/r4-like"/>
</dbReference>
<evidence type="ECO:0000256" key="2">
    <source>
        <dbReference type="ARBA" id="ARBA00023015"/>
    </source>
</evidence>
<dbReference type="SUPFAM" id="SSF88659">
    <property type="entry name" value="Sigma3 and sigma4 domains of RNA polymerase sigma factors"/>
    <property type="match status" value="1"/>
</dbReference>
<evidence type="ECO:0000259" key="7">
    <source>
        <dbReference type="Pfam" id="PF04542"/>
    </source>
</evidence>